<dbReference type="PATRIC" id="fig|188932.3.peg.2893"/>
<comment type="similarity">
    <text evidence="2">Belongs to the aspartate/ornithine carbamoyltransferase superfamily.</text>
</comment>
<keyword evidence="1 2" id="KW-0808">Transferase</keyword>
<dbReference type="GO" id="GO:0004585">
    <property type="term" value="F:ornithine carbamoyltransferase activity"/>
    <property type="evidence" value="ECO:0007669"/>
    <property type="project" value="UniProtKB-ARBA"/>
</dbReference>
<feature type="domain" description="Aspartate/ornithine carbamoyltransferase carbamoyl-P binding" evidence="4">
    <location>
        <begin position="6"/>
        <end position="144"/>
    </location>
</feature>
<dbReference type="PRINTS" id="PR00100">
    <property type="entry name" value="AOTCASE"/>
</dbReference>
<dbReference type="InterPro" id="IPR006131">
    <property type="entry name" value="Asp_carbamoyltransf_Asp/Orn-bd"/>
</dbReference>
<dbReference type="GO" id="GO:0019240">
    <property type="term" value="P:citrulline biosynthetic process"/>
    <property type="evidence" value="ECO:0007669"/>
    <property type="project" value="TreeGrafter"/>
</dbReference>
<protein>
    <submittedName>
        <fullName evidence="5">Ornithine carbamoyltransferase</fullName>
    </submittedName>
</protein>
<dbReference type="SUPFAM" id="SSF53671">
    <property type="entry name" value="Aspartate/ornithine carbamoyltransferase"/>
    <property type="match status" value="1"/>
</dbReference>
<evidence type="ECO:0000256" key="2">
    <source>
        <dbReference type="RuleBase" id="RU003634"/>
    </source>
</evidence>
<dbReference type="PANTHER" id="PTHR45753:SF3">
    <property type="entry name" value="ORNITHINE TRANSCARBAMYLASE, MITOCHONDRIAL"/>
    <property type="match status" value="1"/>
</dbReference>
<dbReference type="Pfam" id="PF00185">
    <property type="entry name" value="OTCace"/>
    <property type="match status" value="1"/>
</dbReference>
<evidence type="ECO:0000259" key="4">
    <source>
        <dbReference type="Pfam" id="PF02729"/>
    </source>
</evidence>
<dbReference type="Gene3D" id="3.40.50.1370">
    <property type="entry name" value="Aspartate/ornithine carbamoyltransferase"/>
    <property type="match status" value="2"/>
</dbReference>
<dbReference type="GO" id="GO:0016597">
    <property type="term" value="F:amino acid binding"/>
    <property type="evidence" value="ECO:0007669"/>
    <property type="project" value="InterPro"/>
</dbReference>
<dbReference type="InterPro" id="IPR006130">
    <property type="entry name" value="Asp/Orn_carbamoylTrfase"/>
</dbReference>
<dbReference type="Proteomes" id="UP000071561">
    <property type="component" value="Chromosome"/>
</dbReference>
<dbReference type="InterPro" id="IPR036901">
    <property type="entry name" value="Asp/Orn_carbamoylTrfase_sf"/>
</dbReference>
<evidence type="ECO:0000259" key="3">
    <source>
        <dbReference type="Pfam" id="PF00185"/>
    </source>
</evidence>
<dbReference type="Pfam" id="PF02729">
    <property type="entry name" value="OTCace_N"/>
    <property type="match status" value="1"/>
</dbReference>
<accession>A0A127VEE3</accession>
<dbReference type="PRINTS" id="PR00102">
    <property type="entry name" value="OTCASE"/>
</dbReference>
<evidence type="ECO:0000256" key="1">
    <source>
        <dbReference type="ARBA" id="ARBA00022679"/>
    </source>
</evidence>
<gene>
    <name evidence="5" type="ORF">AY601_2776</name>
</gene>
<reference evidence="5 6" key="1">
    <citation type="submission" date="2016-03" db="EMBL/GenBank/DDBJ databases">
        <title>Complete genome sequence of Pedobacter cryoconitis PAMC 27485.</title>
        <authorList>
            <person name="Lee J."/>
            <person name="Kim O.-S."/>
        </authorList>
    </citation>
    <scope>NUCLEOTIDE SEQUENCE [LARGE SCALE GENOMIC DNA]</scope>
    <source>
        <strain evidence="5 6">PAMC 27485</strain>
    </source>
</reference>
<proteinExistence type="inferred from homology"/>
<dbReference type="PROSITE" id="PS00097">
    <property type="entry name" value="CARBAMOYLTRANSFERASE"/>
    <property type="match status" value="1"/>
</dbReference>
<dbReference type="KEGG" id="pcm:AY601_2776"/>
<dbReference type="InterPro" id="IPR002292">
    <property type="entry name" value="Orn/put_carbamltrans"/>
</dbReference>
<dbReference type="PANTHER" id="PTHR45753">
    <property type="entry name" value="ORNITHINE CARBAMOYLTRANSFERASE, MITOCHONDRIAL"/>
    <property type="match status" value="1"/>
</dbReference>
<keyword evidence="6" id="KW-1185">Reference proteome</keyword>
<name>A0A127VEE3_9SPHI</name>
<dbReference type="GO" id="GO:0042450">
    <property type="term" value="P:L-arginine biosynthetic process via ornithine"/>
    <property type="evidence" value="ECO:0007669"/>
    <property type="project" value="TreeGrafter"/>
</dbReference>
<dbReference type="EMBL" id="CP014504">
    <property type="protein sequence ID" value="AMP99659.1"/>
    <property type="molecule type" value="Genomic_DNA"/>
</dbReference>
<evidence type="ECO:0000313" key="6">
    <source>
        <dbReference type="Proteomes" id="UP000071561"/>
    </source>
</evidence>
<evidence type="ECO:0000313" key="5">
    <source>
        <dbReference type="EMBL" id="AMP99659.1"/>
    </source>
</evidence>
<organism evidence="5 6">
    <name type="scientific">Pedobacter cryoconitis</name>
    <dbReference type="NCBI Taxonomy" id="188932"/>
    <lineage>
        <taxon>Bacteria</taxon>
        <taxon>Pseudomonadati</taxon>
        <taxon>Bacteroidota</taxon>
        <taxon>Sphingobacteriia</taxon>
        <taxon>Sphingobacteriales</taxon>
        <taxon>Sphingobacteriaceae</taxon>
        <taxon>Pedobacter</taxon>
    </lineage>
</organism>
<feature type="domain" description="Aspartate/ornithine carbamoyltransferase Asp/Orn-binding" evidence="3">
    <location>
        <begin position="152"/>
        <end position="306"/>
    </location>
</feature>
<dbReference type="AlphaFoldDB" id="A0A127VEE3"/>
<sequence>MITNRRHLISLNTLSDQELSQLVHRGLSYANGVIKDHLPLQGLIIGIYFRKTSTRTRTSFSSAALRLGAQIISYGPNDLQENTGETLQDTAKVLSMMLDGVVARTAGTQKEMETIASYENMAVINAMTENEHPTQALADLTTMLQHFGNLSGLRILYLGEGNNTATALALSVPRFHGTQLFFRTPPGYGIPEETLLSAQRQAEIHGSIVEEQHDMENLPENIDVIYTTRWQTTGTTKIDVNWKEIFEPFKVSQKLLDKYPNAIFMHDLPAHRDEEVDASVLDGPRSIAFKQAGNKLHSACAVLEWCLNPTDLI</sequence>
<dbReference type="RefSeq" id="WP_068402013.1">
    <property type="nucleotide sequence ID" value="NZ_CP014504.1"/>
</dbReference>
<dbReference type="InterPro" id="IPR006132">
    <property type="entry name" value="Asp/Orn_carbamoyltranf_P-bd"/>
</dbReference>